<proteinExistence type="predicted"/>
<comment type="caution">
    <text evidence="2">The sequence shown here is derived from an EMBL/GenBank/DDBJ whole genome shotgun (WGS) entry which is preliminary data.</text>
</comment>
<dbReference type="SUPFAM" id="SSF53474">
    <property type="entry name" value="alpha/beta-Hydrolases"/>
    <property type="match status" value="1"/>
</dbReference>
<keyword evidence="3" id="KW-1185">Reference proteome</keyword>
<dbReference type="NCBIfam" id="TIGR03502">
    <property type="entry name" value="lipase_Pla1_cef"/>
    <property type="match status" value="1"/>
</dbReference>
<dbReference type="EMBL" id="PYMC01000014">
    <property type="protein sequence ID" value="PSW03620.1"/>
    <property type="molecule type" value="Genomic_DNA"/>
</dbReference>
<name>A0A2T3MUK1_9GAMM</name>
<dbReference type="InterPro" id="IPR025920">
    <property type="entry name" value="Lipase_bact_N"/>
</dbReference>
<evidence type="ECO:0000259" key="1">
    <source>
        <dbReference type="Pfam" id="PF12262"/>
    </source>
</evidence>
<evidence type="ECO:0000313" key="2">
    <source>
        <dbReference type="EMBL" id="PSW03620.1"/>
    </source>
</evidence>
<feature type="domain" description="Bacterial virulence factor lipase N-terminal" evidence="1">
    <location>
        <begin position="30"/>
        <end position="274"/>
    </location>
</feature>
<organism evidence="2 3">
    <name type="scientific">Photobacterium lipolyticum</name>
    <dbReference type="NCBI Taxonomy" id="266810"/>
    <lineage>
        <taxon>Bacteria</taxon>
        <taxon>Pseudomonadati</taxon>
        <taxon>Pseudomonadota</taxon>
        <taxon>Gammaproteobacteria</taxon>
        <taxon>Vibrionales</taxon>
        <taxon>Vibrionaceae</taxon>
        <taxon>Photobacterium</taxon>
    </lineage>
</organism>
<dbReference type="Pfam" id="PF12262">
    <property type="entry name" value="Lipase_bact_N"/>
    <property type="match status" value="1"/>
</dbReference>
<dbReference type="AlphaFoldDB" id="A0A2T3MUK1"/>
<protein>
    <submittedName>
        <fullName evidence="2">Lipase</fullName>
    </submittedName>
</protein>
<dbReference type="PROSITE" id="PS51257">
    <property type="entry name" value="PROKAR_LIPOPROTEIN"/>
    <property type="match status" value="1"/>
</dbReference>
<dbReference type="Proteomes" id="UP000240904">
    <property type="component" value="Unassembled WGS sequence"/>
</dbReference>
<dbReference type="InterPro" id="IPR020009">
    <property type="entry name" value="VolA/Pla-1/cef"/>
</dbReference>
<accession>A0A2T3MUK1</accession>
<gene>
    <name evidence="2" type="ORF">C9I89_17010</name>
</gene>
<dbReference type="RefSeq" id="WP_107284524.1">
    <property type="nucleotide sequence ID" value="NZ_PYMC01000014.1"/>
</dbReference>
<evidence type="ECO:0000313" key="3">
    <source>
        <dbReference type="Proteomes" id="UP000240904"/>
    </source>
</evidence>
<dbReference type="OrthoDB" id="5477453at2"/>
<dbReference type="Gene3D" id="3.40.50.1820">
    <property type="entry name" value="alpha/beta hydrolase"/>
    <property type="match status" value="1"/>
</dbReference>
<sequence length="827" mass="86530">MKKNILAVLIASSISLYGCGDETELTGNPTIDPIIEKSLKAETKINFDLITDSSNPVIVIPTFLAMDATDGTLSVEGSNGSDKYSTNLADPKTAMGKTDGWSTTQPFVINFTGNDLDAASADNGFYLIESKNPTDATDSAQPTSLSAADGDFMVTVSGSTLTVVLLKPLKPASNYMFAITDDLKDVKGNSVGMTGSYAILKATTTPPSPALIPAQTIVHATEKELDIAGVNADGIIFSSWFTTASVGDVLSATKAVIAQTIATVKAGGTPEIIWKGESNPNDLDLSKLYSIDLPVTGVDLADAIDADLMLTNVVKSKSDPDGSLAKAALKKVYEDTTSATGVTIKVYKGTVNLPYFLSDDPTNEAWKKTPWESAIPSLAKIANVMKSGTDANKAALAQSLAGVDIAKLLTGDPAEMIHLIGLEGKLADGSQLDTERLITKYSPLPKIKSIKPVPVLVFMPDTASAPAPGAVIYQHGITSVKETSYMFAANHMGLAVGSSQTPKAIIAIDHPLHGERALTDGTVTTSATPDVYMNLNYLNVGRDNIRQSIIDDLGLRTSLTVMKGSPHPILKTIDISKISFFGHSMGAITGIGTYGLGNKSLGLTDPAKEAQANALFNFSSGAFANPGGGIPSLLLESKAFGPTIKHSLLLGSGDATYESVCGSALIGSNCFTTFFNSLDAATQAEIDGVFSTFAYAAQTVMDTVDPYNLASGVKGPVYVMQAFEDQVVPNQTTTYSVIGGTQPLVKQLGLSKITEDQTAEINGVAEFNDQSKAQHSSAIAPQYKDGENNVIDPVLAAGTTKAAQTQIATFTAAEGQAVGVGDRTLIQ</sequence>
<reference evidence="2 3" key="1">
    <citation type="submission" date="2018-03" db="EMBL/GenBank/DDBJ databases">
        <title>Whole genome sequencing of Histamine producing bacteria.</title>
        <authorList>
            <person name="Butler K."/>
        </authorList>
    </citation>
    <scope>NUCLEOTIDE SEQUENCE [LARGE SCALE GENOMIC DNA]</scope>
    <source>
        <strain evidence="2 3">DSM 16190</strain>
    </source>
</reference>
<dbReference type="InterPro" id="IPR029058">
    <property type="entry name" value="AB_hydrolase_fold"/>
</dbReference>